<feature type="non-terminal residue" evidence="1">
    <location>
        <position position="54"/>
    </location>
</feature>
<protein>
    <submittedName>
        <fullName evidence="1">Multiple sugar transport system substrate-binding protein</fullName>
    </submittedName>
</protein>
<keyword evidence="1" id="KW-0813">Transport</keyword>
<dbReference type="SUPFAM" id="SSF53850">
    <property type="entry name" value="Periplasmic binding protein-like II"/>
    <property type="match status" value="1"/>
</dbReference>
<proteinExistence type="predicted"/>
<accession>A0A6V8P3Y5</accession>
<reference evidence="1 2" key="1">
    <citation type="journal article" date="2020" name="Front. Microbiol.">
        <title>Single-cell genomics of novel Actinobacteria with the Wood-Ljungdahl pathway discovered in a serpentinizing system.</title>
        <authorList>
            <person name="Merino N."/>
            <person name="Kawai M."/>
            <person name="Boyd E.S."/>
            <person name="Colman D.R."/>
            <person name="McGlynn S.E."/>
            <person name="Nealson K.H."/>
            <person name="Kurokawa K."/>
            <person name="Hongoh Y."/>
        </authorList>
    </citation>
    <scope>NUCLEOTIDE SEQUENCE [LARGE SCALE GENOMIC DNA]</scope>
    <source>
        <strain evidence="1 2">S25</strain>
    </source>
</reference>
<dbReference type="EMBL" id="BLRX01000111">
    <property type="protein sequence ID" value="GFP25516.1"/>
    <property type="molecule type" value="Genomic_DNA"/>
</dbReference>
<dbReference type="Gene3D" id="3.40.190.10">
    <property type="entry name" value="Periplasmic binding protein-like II"/>
    <property type="match status" value="1"/>
</dbReference>
<dbReference type="AlphaFoldDB" id="A0A6V8P3Y5"/>
<gene>
    <name evidence="1" type="ORF">HKBW3S25_00996</name>
</gene>
<organism evidence="1 2">
    <name type="scientific">Candidatus Hakubella thermalkaliphila</name>
    <dbReference type="NCBI Taxonomy" id="2754717"/>
    <lineage>
        <taxon>Bacteria</taxon>
        <taxon>Bacillati</taxon>
        <taxon>Actinomycetota</taxon>
        <taxon>Actinomycetota incertae sedis</taxon>
        <taxon>Candidatus Hakubellales</taxon>
        <taxon>Candidatus Hakubellaceae</taxon>
        <taxon>Candidatus Hakubella</taxon>
    </lineage>
</organism>
<dbReference type="Proteomes" id="UP000543224">
    <property type="component" value="Unassembled WGS sequence"/>
</dbReference>
<name>A0A6V8P3Y5_9ACTN</name>
<sequence>MRIPGTPEYWEIWDIHLSEAITGQISPQEALDRTAKAWEAITDRLGRESQLKIY</sequence>
<evidence type="ECO:0000313" key="2">
    <source>
        <dbReference type="Proteomes" id="UP000543224"/>
    </source>
</evidence>
<keyword evidence="1" id="KW-0762">Sugar transport</keyword>
<comment type="caution">
    <text evidence="1">The sequence shown here is derived from an EMBL/GenBank/DDBJ whole genome shotgun (WGS) entry which is preliminary data.</text>
</comment>
<evidence type="ECO:0000313" key="1">
    <source>
        <dbReference type="EMBL" id="GFP25516.1"/>
    </source>
</evidence>